<dbReference type="Gene3D" id="3.40.50.2000">
    <property type="entry name" value="Glycogen Phosphorylase B"/>
    <property type="match status" value="2"/>
</dbReference>
<dbReference type="AlphaFoldDB" id="A0A1P8UJ53"/>
<evidence type="ECO:0000313" key="4">
    <source>
        <dbReference type="Proteomes" id="UP000243807"/>
    </source>
</evidence>
<dbReference type="InterPro" id="IPR051199">
    <property type="entry name" value="LPS_LOS_Heptosyltrfase"/>
</dbReference>
<gene>
    <name evidence="3" type="ORF">BW247_12530</name>
</gene>
<dbReference type="STRING" id="1765967.BW247_12530"/>
<dbReference type="InterPro" id="IPR002201">
    <property type="entry name" value="Glyco_trans_9"/>
</dbReference>
<dbReference type="GO" id="GO:0008713">
    <property type="term" value="F:ADP-heptose-lipopolysaccharide heptosyltransferase activity"/>
    <property type="evidence" value="ECO:0007669"/>
    <property type="project" value="TreeGrafter"/>
</dbReference>
<keyword evidence="4" id="KW-1185">Reference proteome</keyword>
<proteinExistence type="predicted"/>
<keyword evidence="2" id="KW-0808">Transferase</keyword>
<reference evidence="3 4" key="1">
    <citation type="submission" date="2017-01" db="EMBL/GenBank/DDBJ databases">
        <title>Draft sequence of Acidihalobacter ferrooxidans strain DSM 14175 (strain V8).</title>
        <authorList>
            <person name="Khaleque H.N."/>
            <person name="Ramsay J.P."/>
            <person name="Murphy R.J.T."/>
            <person name="Kaksonen A.H."/>
            <person name="Boxall N.J."/>
            <person name="Watkin E.L.J."/>
        </authorList>
    </citation>
    <scope>NUCLEOTIDE SEQUENCE [LARGE SCALE GENOMIC DNA]</scope>
    <source>
        <strain evidence="3 4">V8</strain>
    </source>
</reference>
<accession>A0A1P8UJ53</accession>
<evidence type="ECO:0000256" key="1">
    <source>
        <dbReference type="ARBA" id="ARBA00022676"/>
    </source>
</evidence>
<dbReference type="OrthoDB" id="9781892at2"/>
<organism evidence="3 4">
    <name type="scientific">Acidihalobacter ferrooxydans</name>
    <dbReference type="NCBI Taxonomy" id="1765967"/>
    <lineage>
        <taxon>Bacteria</taxon>
        <taxon>Pseudomonadati</taxon>
        <taxon>Pseudomonadota</taxon>
        <taxon>Gammaproteobacteria</taxon>
        <taxon>Chromatiales</taxon>
        <taxon>Ectothiorhodospiraceae</taxon>
        <taxon>Acidihalobacter</taxon>
    </lineage>
</organism>
<dbReference type="Proteomes" id="UP000243807">
    <property type="component" value="Chromosome"/>
</dbReference>
<dbReference type="PANTHER" id="PTHR30160:SF1">
    <property type="entry name" value="LIPOPOLYSACCHARIDE 1,2-N-ACETYLGLUCOSAMINETRANSFERASE-RELATED"/>
    <property type="match status" value="1"/>
</dbReference>
<dbReference type="GO" id="GO:0005829">
    <property type="term" value="C:cytosol"/>
    <property type="evidence" value="ECO:0007669"/>
    <property type="project" value="TreeGrafter"/>
</dbReference>
<protein>
    <submittedName>
        <fullName evidence="3">Uncharacterized protein</fullName>
    </submittedName>
</protein>
<dbReference type="RefSeq" id="WP_076837437.1">
    <property type="nucleotide sequence ID" value="NZ_CP019434.1"/>
</dbReference>
<dbReference type="KEGG" id="afy:BW247_12530"/>
<sequence>MQAPRTILFIAVSRIGDTLFATPAIRAVAQAYPDAEITVLGHPNRAEILQHLPFVHQVDTITKKLAPWKDRLAFGKRYNLAFVYNFDEPLVAYALRVAHRVVAFRQANPALNARLYRCVAPPAFQSEHAVRQLLRLPEATDIRTTDLRLAYRYTDHERRQARQRLEIASASDARPLVGLQVASFPTKGYRDWPVENFAELSHKIAAAWPQAHFLIFGGSSEKSRTEWLATELGDQATLYAGRLTLRETAALMSWLDLYVGIDTGPTHIMSTYDIPMVALYHCLSSSAHTGPLDHPMAYLIDHPSTDTSDCQESSAMADIGIDRVMAEVARALTEHPPAPR</sequence>
<dbReference type="SUPFAM" id="SSF53756">
    <property type="entry name" value="UDP-Glycosyltransferase/glycogen phosphorylase"/>
    <property type="match status" value="1"/>
</dbReference>
<keyword evidence="1" id="KW-0328">Glycosyltransferase</keyword>
<evidence type="ECO:0000256" key="2">
    <source>
        <dbReference type="ARBA" id="ARBA00022679"/>
    </source>
</evidence>
<dbReference type="EMBL" id="CP019434">
    <property type="protein sequence ID" value="APZ43811.1"/>
    <property type="molecule type" value="Genomic_DNA"/>
</dbReference>
<name>A0A1P8UJ53_9GAMM</name>
<dbReference type="PANTHER" id="PTHR30160">
    <property type="entry name" value="TETRAACYLDISACCHARIDE 4'-KINASE-RELATED"/>
    <property type="match status" value="1"/>
</dbReference>
<dbReference type="GO" id="GO:0009244">
    <property type="term" value="P:lipopolysaccharide core region biosynthetic process"/>
    <property type="evidence" value="ECO:0007669"/>
    <property type="project" value="TreeGrafter"/>
</dbReference>
<evidence type="ECO:0000313" key="3">
    <source>
        <dbReference type="EMBL" id="APZ43811.1"/>
    </source>
</evidence>
<dbReference type="CDD" id="cd03789">
    <property type="entry name" value="GT9_LPS_heptosyltransferase"/>
    <property type="match status" value="1"/>
</dbReference>
<dbReference type="Pfam" id="PF01075">
    <property type="entry name" value="Glyco_transf_9"/>
    <property type="match status" value="1"/>
</dbReference>